<comment type="caution">
    <text evidence="2">The sequence shown here is derived from an EMBL/GenBank/DDBJ whole genome shotgun (WGS) entry which is preliminary data.</text>
</comment>
<feature type="region of interest" description="Disordered" evidence="1">
    <location>
        <begin position="76"/>
        <end position="152"/>
    </location>
</feature>
<keyword evidence="3" id="KW-1185">Reference proteome</keyword>
<feature type="compositionally biased region" description="Acidic residues" evidence="1">
    <location>
        <begin position="76"/>
        <end position="87"/>
    </location>
</feature>
<dbReference type="AlphaFoldDB" id="A0A9N8ZI45"/>
<protein>
    <submittedName>
        <fullName evidence="2">24051_t:CDS:1</fullName>
    </submittedName>
</protein>
<evidence type="ECO:0000313" key="3">
    <source>
        <dbReference type="Proteomes" id="UP000789405"/>
    </source>
</evidence>
<organism evidence="2 3">
    <name type="scientific">Dentiscutata erythropus</name>
    <dbReference type="NCBI Taxonomy" id="1348616"/>
    <lineage>
        <taxon>Eukaryota</taxon>
        <taxon>Fungi</taxon>
        <taxon>Fungi incertae sedis</taxon>
        <taxon>Mucoromycota</taxon>
        <taxon>Glomeromycotina</taxon>
        <taxon>Glomeromycetes</taxon>
        <taxon>Diversisporales</taxon>
        <taxon>Gigasporaceae</taxon>
        <taxon>Dentiscutata</taxon>
    </lineage>
</organism>
<accession>A0A9N8ZI45</accession>
<feature type="compositionally biased region" description="Polar residues" evidence="1">
    <location>
        <begin position="139"/>
        <end position="152"/>
    </location>
</feature>
<evidence type="ECO:0000313" key="2">
    <source>
        <dbReference type="EMBL" id="CAG8496553.1"/>
    </source>
</evidence>
<feature type="non-terminal residue" evidence="2">
    <location>
        <position position="293"/>
    </location>
</feature>
<sequence>KNCNNKVSIRRIESLSQVQQSDIHDYLQENVWKSFLRRFFEKIDEEATFTTEFKEAWQTFMSECLIKMIEDADDLEDSDENLEDGLEDSNMNFENSNEDLEDSNVLEDNSELENSDYLENNSDDLEDSGELDDLDDLITNDNPPYQKRTPSTSKSTKLAYTISIKEYLKHILNNLRLMTKIYFGRGIKVQKRSEMWHSDIWQWSPLYNNTTIIIKNVEYTVEQFVEFIYTNKSNQRERRFGRIEAIILLLLLSNINYSNNQMQDTLKMSRLLSYDELGIYCSKDRSYQGHKEL</sequence>
<gene>
    <name evidence="2" type="ORF">DERYTH_LOCUS2681</name>
</gene>
<name>A0A9N8ZI45_9GLOM</name>
<dbReference type="Proteomes" id="UP000789405">
    <property type="component" value="Unassembled WGS sequence"/>
</dbReference>
<proteinExistence type="predicted"/>
<feature type="compositionally biased region" description="Acidic residues" evidence="1">
    <location>
        <begin position="96"/>
        <end position="138"/>
    </location>
</feature>
<reference evidence="2" key="1">
    <citation type="submission" date="2021-06" db="EMBL/GenBank/DDBJ databases">
        <authorList>
            <person name="Kallberg Y."/>
            <person name="Tangrot J."/>
            <person name="Rosling A."/>
        </authorList>
    </citation>
    <scope>NUCLEOTIDE SEQUENCE</scope>
    <source>
        <strain evidence="2">MA453B</strain>
    </source>
</reference>
<dbReference type="EMBL" id="CAJVPY010000876">
    <property type="protein sequence ID" value="CAG8496553.1"/>
    <property type="molecule type" value="Genomic_DNA"/>
</dbReference>
<dbReference type="OrthoDB" id="2308269at2759"/>
<evidence type="ECO:0000256" key="1">
    <source>
        <dbReference type="SAM" id="MobiDB-lite"/>
    </source>
</evidence>